<dbReference type="InterPro" id="IPR013099">
    <property type="entry name" value="K_chnl_dom"/>
</dbReference>
<keyword evidence="7 10" id="KW-0407">Ion channel</keyword>
<comment type="caution">
    <text evidence="10">The sequence shown here is derived from an EMBL/GenBank/DDBJ whole genome shotgun (WGS) entry which is preliminary data.</text>
</comment>
<evidence type="ECO:0000256" key="4">
    <source>
        <dbReference type="ARBA" id="ARBA00022989"/>
    </source>
</evidence>
<evidence type="ECO:0000256" key="3">
    <source>
        <dbReference type="ARBA" id="ARBA00022692"/>
    </source>
</evidence>
<reference evidence="10 11" key="1">
    <citation type="journal article" date="2018" name="Sci. Rep.">
        <title>Genomic signatures of local adaptation to the degree of environmental predictability in rotifers.</title>
        <authorList>
            <person name="Franch-Gras L."/>
            <person name="Hahn C."/>
            <person name="Garcia-Roger E.M."/>
            <person name="Carmona M.J."/>
            <person name="Serra M."/>
            <person name="Gomez A."/>
        </authorList>
    </citation>
    <scope>NUCLEOTIDE SEQUENCE [LARGE SCALE GENOMIC DNA]</scope>
    <source>
        <strain evidence="10">HYR1</strain>
    </source>
</reference>
<proteinExistence type="predicted"/>
<organism evidence="10 11">
    <name type="scientific">Brachionus plicatilis</name>
    <name type="common">Marine rotifer</name>
    <name type="synonym">Brachionus muelleri</name>
    <dbReference type="NCBI Taxonomy" id="10195"/>
    <lineage>
        <taxon>Eukaryota</taxon>
        <taxon>Metazoa</taxon>
        <taxon>Spiralia</taxon>
        <taxon>Gnathifera</taxon>
        <taxon>Rotifera</taxon>
        <taxon>Eurotatoria</taxon>
        <taxon>Monogononta</taxon>
        <taxon>Pseudotrocha</taxon>
        <taxon>Ploima</taxon>
        <taxon>Brachionidae</taxon>
        <taxon>Brachionus</taxon>
    </lineage>
</organism>
<feature type="transmembrane region" description="Helical" evidence="8">
    <location>
        <begin position="180"/>
        <end position="203"/>
    </location>
</feature>
<dbReference type="OrthoDB" id="415460at2759"/>
<dbReference type="AlphaFoldDB" id="A0A3M7T0Z0"/>
<name>A0A3M7T0Z0_BRAPC</name>
<dbReference type="GO" id="GO:0005886">
    <property type="term" value="C:plasma membrane"/>
    <property type="evidence" value="ECO:0007669"/>
    <property type="project" value="TreeGrafter"/>
</dbReference>
<keyword evidence="3 8" id="KW-0812">Transmembrane</keyword>
<dbReference type="Pfam" id="PF07885">
    <property type="entry name" value="Ion_trans_2"/>
    <property type="match status" value="1"/>
</dbReference>
<dbReference type="Proteomes" id="UP000276133">
    <property type="component" value="Unassembled WGS sequence"/>
</dbReference>
<keyword evidence="11" id="KW-1185">Reference proteome</keyword>
<sequence>MKLKKAEKIDFSNYCSNIIRFGDVGPETLMGKIFLITYLTIGLPLTCLLLSDLGSIFTQILKFNFHFIETIYAKEPSIKDPFDETDNEDSKTVSSIYSSDFEEKGFFQLFLEIVVSSIEKSNDKFDFSISIVFGLVLFFITSSAFIISRLNNVPLSNGCYYGVIALNKINILDLKITNTFIFVLLTIYFLLGLAFFDLTLLTLQEKIRNLIIINGKNLINEVCKFANQLGYNWRDELIISVLENLGTNSFFKSRNLSLKLTEEQETTSSEVSVTPKNRNGKKFRYQFENNVKKSDKQTQITTLLFSKYRMDSKGQSPLSASCSNLSDFSNSPIQTASIRSSTLYVDKLIEENLNRREMDLKSENSRSKHKKSDRFSFESPISFKNLPNKLKFSQLFLK</sequence>
<dbReference type="PANTHER" id="PTHR11003:SF334">
    <property type="entry name" value="FI03418P"/>
    <property type="match status" value="1"/>
</dbReference>
<accession>A0A3M7T0Z0</accession>
<evidence type="ECO:0000256" key="6">
    <source>
        <dbReference type="ARBA" id="ARBA00023136"/>
    </source>
</evidence>
<dbReference type="GO" id="GO:0015271">
    <property type="term" value="F:outward rectifier potassium channel activity"/>
    <property type="evidence" value="ECO:0007669"/>
    <property type="project" value="TreeGrafter"/>
</dbReference>
<evidence type="ECO:0000256" key="5">
    <source>
        <dbReference type="ARBA" id="ARBA00023065"/>
    </source>
</evidence>
<evidence type="ECO:0000256" key="1">
    <source>
        <dbReference type="ARBA" id="ARBA00004141"/>
    </source>
</evidence>
<dbReference type="PANTHER" id="PTHR11003">
    <property type="entry name" value="POTASSIUM CHANNEL, SUBFAMILY K"/>
    <property type="match status" value="1"/>
</dbReference>
<keyword evidence="6 8" id="KW-0472">Membrane</keyword>
<dbReference type="EMBL" id="REGN01000478">
    <property type="protein sequence ID" value="RNA41625.1"/>
    <property type="molecule type" value="Genomic_DNA"/>
</dbReference>
<evidence type="ECO:0000313" key="11">
    <source>
        <dbReference type="Proteomes" id="UP000276133"/>
    </source>
</evidence>
<comment type="subcellular location">
    <subcellularLocation>
        <location evidence="1">Membrane</location>
        <topology evidence="1">Multi-pass membrane protein</topology>
    </subcellularLocation>
</comment>
<evidence type="ECO:0000256" key="7">
    <source>
        <dbReference type="ARBA" id="ARBA00023303"/>
    </source>
</evidence>
<keyword evidence="2" id="KW-0813">Transport</keyword>
<feature type="transmembrane region" description="Helical" evidence="8">
    <location>
        <begin position="127"/>
        <end position="147"/>
    </location>
</feature>
<feature type="domain" description="Potassium channel" evidence="9">
    <location>
        <begin position="21"/>
        <end position="58"/>
    </location>
</feature>
<dbReference type="SUPFAM" id="SSF81324">
    <property type="entry name" value="Voltage-gated potassium channels"/>
    <property type="match status" value="1"/>
</dbReference>
<dbReference type="InterPro" id="IPR003280">
    <property type="entry name" value="2pore_dom_K_chnl"/>
</dbReference>
<evidence type="ECO:0000256" key="2">
    <source>
        <dbReference type="ARBA" id="ARBA00022448"/>
    </source>
</evidence>
<feature type="transmembrane region" description="Helical" evidence="8">
    <location>
        <begin position="33"/>
        <end position="53"/>
    </location>
</feature>
<keyword evidence="4 8" id="KW-1133">Transmembrane helix</keyword>
<evidence type="ECO:0000259" key="9">
    <source>
        <dbReference type="Pfam" id="PF07885"/>
    </source>
</evidence>
<dbReference type="GO" id="GO:0022841">
    <property type="term" value="F:potassium ion leak channel activity"/>
    <property type="evidence" value="ECO:0007669"/>
    <property type="project" value="TreeGrafter"/>
</dbReference>
<protein>
    <submittedName>
        <fullName evidence="10">T family of potassium channels 18-like isoform X1</fullName>
    </submittedName>
</protein>
<keyword evidence="5" id="KW-0406">Ion transport</keyword>
<dbReference type="GO" id="GO:0030322">
    <property type="term" value="P:stabilization of membrane potential"/>
    <property type="evidence" value="ECO:0007669"/>
    <property type="project" value="TreeGrafter"/>
</dbReference>
<dbReference type="Gene3D" id="1.10.287.70">
    <property type="match status" value="1"/>
</dbReference>
<gene>
    <name evidence="10" type="ORF">BpHYR1_003996</name>
</gene>
<dbReference type="STRING" id="10195.A0A3M7T0Z0"/>
<evidence type="ECO:0000313" key="10">
    <source>
        <dbReference type="EMBL" id="RNA41625.1"/>
    </source>
</evidence>
<evidence type="ECO:0000256" key="8">
    <source>
        <dbReference type="SAM" id="Phobius"/>
    </source>
</evidence>